<dbReference type="GO" id="GO:0016740">
    <property type="term" value="F:transferase activity"/>
    <property type="evidence" value="ECO:0007669"/>
    <property type="project" value="InterPro"/>
</dbReference>
<dbReference type="InterPro" id="IPR005509">
    <property type="entry name" value="AfsA_hotdog_dom"/>
</dbReference>
<evidence type="ECO:0000256" key="1">
    <source>
        <dbReference type="SAM" id="MobiDB-lite"/>
    </source>
</evidence>
<evidence type="ECO:0000313" key="4">
    <source>
        <dbReference type="Proteomes" id="UP001234216"/>
    </source>
</evidence>
<name>A0AAW8F3R5_9ACTN</name>
<organism evidence="3 4">
    <name type="scientific">Streptomyces canus</name>
    <dbReference type="NCBI Taxonomy" id="58343"/>
    <lineage>
        <taxon>Bacteria</taxon>
        <taxon>Bacillati</taxon>
        <taxon>Actinomycetota</taxon>
        <taxon>Actinomycetes</taxon>
        <taxon>Kitasatosporales</taxon>
        <taxon>Streptomycetaceae</taxon>
        <taxon>Streptomyces</taxon>
        <taxon>Streptomyces aurantiacus group</taxon>
    </lineage>
</organism>
<accession>A0AAW8F3R5</accession>
<feature type="domain" description="A-factor biosynthesis hotdog" evidence="2">
    <location>
        <begin position="212"/>
        <end position="325"/>
    </location>
</feature>
<comment type="caution">
    <text evidence="3">The sequence shown here is derived from an EMBL/GenBank/DDBJ whole genome shotgun (WGS) entry which is preliminary data.</text>
</comment>
<dbReference type="InterPro" id="IPR047757">
    <property type="entry name" value="AfsA-like"/>
</dbReference>
<evidence type="ECO:0000259" key="2">
    <source>
        <dbReference type="Pfam" id="PF03756"/>
    </source>
</evidence>
<dbReference type="EMBL" id="JAUSZV010000003">
    <property type="protein sequence ID" value="MDQ0904423.1"/>
    <property type="molecule type" value="Genomic_DNA"/>
</dbReference>
<dbReference type="Proteomes" id="UP001234216">
    <property type="component" value="Unassembled WGS sequence"/>
</dbReference>
<evidence type="ECO:0000313" key="3">
    <source>
        <dbReference type="EMBL" id="MDQ0904423.1"/>
    </source>
</evidence>
<dbReference type="RefSeq" id="WP_306972014.1">
    <property type="nucleotide sequence ID" value="NZ_JAUSZV010000003.1"/>
</dbReference>
<dbReference type="Pfam" id="PF03756">
    <property type="entry name" value="AfsA"/>
    <property type="match status" value="2"/>
</dbReference>
<reference evidence="3" key="1">
    <citation type="submission" date="2023-07" db="EMBL/GenBank/DDBJ databases">
        <title>Comparative genomics of wheat-associated soil bacteria to identify genetic determinants of phenazine resistance.</title>
        <authorList>
            <person name="Mouncey N."/>
        </authorList>
    </citation>
    <scope>NUCLEOTIDE SEQUENCE</scope>
    <source>
        <strain evidence="3">V4I22</strain>
    </source>
</reference>
<feature type="region of interest" description="Disordered" evidence="1">
    <location>
        <begin position="1"/>
        <end position="32"/>
    </location>
</feature>
<dbReference type="NCBIfam" id="NF041195">
    <property type="entry name" value="ScbA_BarX_GamBu"/>
    <property type="match status" value="1"/>
</dbReference>
<feature type="domain" description="A-factor biosynthesis hotdog" evidence="2">
    <location>
        <begin position="44"/>
        <end position="179"/>
    </location>
</feature>
<protein>
    <recommendedName>
        <fullName evidence="2">A-factor biosynthesis hotdog domain-containing protein</fullName>
    </recommendedName>
</protein>
<proteinExistence type="predicted"/>
<sequence>MSGSTFRFGRATADEKTPGDGSGERGRSFGSCHPSLTTTVPREFVHRVGIAEVLLTDWERLDGSRFAVTAQWPRLHGFFTTVEGCHDPLLVAETIRQAGLLVAHAEFGVPLGHQFLMWDLSFDARPEHLLVGATPAAPEIEIACMDINRRGDSIAGLHLEAVIRRDGQVAATGAATFNCTSPAVYRRLRGSRTGDGVPVPLPLTSPSAPQDVGRVSPTDVVLSPAPAPDRWLLRVDTRHPVLFDHPVDHVPGMVLMEAARQAAVAFLGRVCLPVGMANAFTRYTELDAPCMIEACSVPRDAEGRERVSVTGRQEGHVVFTSTLTVAPA</sequence>
<gene>
    <name evidence="3" type="ORF">QFZ22_000408</name>
</gene>
<dbReference type="AlphaFoldDB" id="A0AAW8F3R5"/>
<feature type="region of interest" description="Disordered" evidence="1">
    <location>
        <begin position="196"/>
        <end position="216"/>
    </location>
</feature>
<feature type="compositionally biased region" description="Basic and acidic residues" evidence="1">
    <location>
        <begin position="12"/>
        <end position="27"/>
    </location>
</feature>